<evidence type="ECO:0000313" key="3">
    <source>
        <dbReference type="Proteomes" id="UP000270230"/>
    </source>
</evidence>
<dbReference type="Proteomes" id="UP000270230">
    <property type="component" value="Unassembled WGS sequence"/>
</dbReference>
<feature type="region of interest" description="Disordered" evidence="1">
    <location>
        <begin position="297"/>
        <end position="326"/>
    </location>
</feature>
<dbReference type="EMBL" id="QWIN01000030">
    <property type="protein sequence ID" value="RMY61641.1"/>
    <property type="molecule type" value="Genomic_DNA"/>
</dbReference>
<feature type="compositionally biased region" description="Acidic residues" evidence="1">
    <location>
        <begin position="313"/>
        <end position="326"/>
    </location>
</feature>
<evidence type="ECO:0000313" key="2">
    <source>
        <dbReference type="EMBL" id="RMY61641.1"/>
    </source>
</evidence>
<feature type="compositionally biased region" description="Low complexity" evidence="1">
    <location>
        <begin position="1"/>
        <end position="11"/>
    </location>
</feature>
<evidence type="ECO:0000256" key="1">
    <source>
        <dbReference type="SAM" id="MobiDB-lite"/>
    </source>
</evidence>
<accession>A0A3M7DBB0</accession>
<comment type="caution">
    <text evidence="2">The sequence shown here is derived from an EMBL/GenBank/DDBJ whole genome shotgun (WGS) entry which is preliminary data.</text>
</comment>
<proteinExistence type="predicted"/>
<gene>
    <name evidence="2" type="ORF">D0865_00887</name>
</gene>
<organism evidence="2 3">
    <name type="scientific">Hortaea werneckii</name>
    <name type="common">Black yeast</name>
    <name type="synonym">Cladosporium werneckii</name>
    <dbReference type="NCBI Taxonomy" id="91943"/>
    <lineage>
        <taxon>Eukaryota</taxon>
        <taxon>Fungi</taxon>
        <taxon>Dikarya</taxon>
        <taxon>Ascomycota</taxon>
        <taxon>Pezizomycotina</taxon>
        <taxon>Dothideomycetes</taxon>
        <taxon>Dothideomycetidae</taxon>
        <taxon>Mycosphaerellales</taxon>
        <taxon>Teratosphaeriaceae</taxon>
        <taxon>Hortaea</taxon>
    </lineage>
</organism>
<sequence length="718" mass="81281">MKPKVSASGGPAPKPEPEKQEGKQKKSRDDYKKQEEEKLSGLVKAQEEKDAAGEKTQPMQCTIPRCRLADIRQDGIKVAEEGKWIKIIAVHLSAEPAFAQWMKNPQELESILLTKDWLGAVFLPGRSVKYNDLATWHKSWFGGADRRMKILRLAREMYERRVPTVQTTIANTVVEKPDNSPEAQKKRSGLFKVHSTRQKLVNLIKTCTDTEFALVTYSKPFASPADATTADERVLAVWNELQELEGCKEDCRRKLQDTMLNKVGYAVLDNLLDLDDVQADKAHGKLYDLPSVEGFEVSTSASKNESQPAASQDPEEEEDDESSSEAEITELEGVKICFLLDRTLGVSDPKVFTLRTPVDKNWKELQEGGVTGDAIVDGAELRVLDSECAKWMKELGSKVNRSSFVLTFQEFEKVISRPEVCANAKKYANMWINPRCWLVAMKDNIAHVRRIVHAMLANDLIIKHGDEYPYDDLQKILRRMWALLALSFGNWPEPALLCTIMDSLLEDLAALVVGHLDPAFETTRMRAMLDGLNDLSEQGKTSVQSQQPALGAQQKEHDARQLFAELARFYRGAVMMGVAACSPKIGDKNKDAQKLWYESLLKWNAHCGHRTCQEQLEVTARTEAKTQKYSLSVAVSDERVGYPEERSFISSNRRMAYSCFYHFLVAVRYHAGLGPFFHYFAHLWHPACRPFRGKQDLIDDINLMEQRIQESQSQSESQ</sequence>
<feature type="region of interest" description="Disordered" evidence="1">
    <location>
        <begin position="1"/>
        <end position="58"/>
    </location>
</feature>
<protein>
    <submittedName>
        <fullName evidence="2">Uncharacterized protein</fullName>
    </submittedName>
</protein>
<name>A0A3M7DBB0_HORWE</name>
<feature type="compositionally biased region" description="Basic and acidic residues" evidence="1">
    <location>
        <begin position="15"/>
        <end position="53"/>
    </location>
</feature>
<feature type="compositionally biased region" description="Polar residues" evidence="1">
    <location>
        <begin position="297"/>
        <end position="306"/>
    </location>
</feature>
<reference evidence="2 3" key="1">
    <citation type="journal article" date="2018" name="BMC Genomics">
        <title>Genomic evidence for intraspecific hybridization in a clonal and extremely halotolerant yeast.</title>
        <authorList>
            <person name="Gostincar C."/>
            <person name="Stajich J.E."/>
            <person name="Zupancic J."/>
            <person name="Zalar P."/>
            <person name="Gunde-Cimerman N."/>
        </authorList>
    </citation>
    <scope>NUCLEOTIDE SEQUENCE [LARGE SCALE GENOMIC DNA]</scope>
    <source>
        <strain evidence="2 3">EXF-151</strain>
    </source>
</reference>
<dbReference type="AlphaFoldDB" id="A0A3M7DBB0"/>
<dbReference type="OrthoDB" id="3564464at2759"/>